<comment type="caution">
    <text evidence="2">The sequence shown here is derived from an EMBL/GenBank/DDBJ whole genome shotgun (WGS) entry which is preliminary data.</text>
</comment>
<evidence type="ECO:0000256" key="1">
    <source>
        <dbReference type="SAM" id="MobiDB-lite"/>
    </source>
</evidence>
<name>A0A7J7J031_BUGNE</name>
<dbReference type="AlphaFoldDB" id="A0A7J7J031"/>
<keyword evidence="3" id="KW-1185">Reference proteome</keyword>
<organism evidence="2 3">
    <name type="scientific">Bugula neritina</name>
    <name type="common">Brown bryozoan</name>
    <name type="synonym">Sertularia neritina</name>
    <dbReference type="NCBI Taxonomy" id="10212"/>
    <lineage>
        <taxon>Eukaryota</taxon>
        <taxon>Metazoa</taxon>
        <taxon>Spiralia</taxon>
        <taxon>Lophotrochozoa</taxon>
        <taxon>Bryozoa</taxon>
        <taxon>Gymnolaemata</taxon>
        <taxon>Cheilostomatida</taxon>
        <taxon>Flustrina</taxon>
        <taxon>Buguloidea</taxon>
        <taxon>Bugulidae</taxon>
        <taxon>Bugula</taxon>
    </lineage>
</organism>
<dbReference type="EMBL" id="VXIV02003223">
    <property type="protein sequence ID" value="KAF6019532.1"/>
    <property type="molecule type" value="Genomic_DNA"/>
</dbReference>
<proteinExistence type="predicted"/>
<feature type="compositionally biased region" description="Polar residues" evidence="1">
    <location>
        <begin position="33"/>
        <end position="42"/>
    </location>
</feature>
<accession>A0A7J7J031</accession>
<gene>
    <name evidence="2" type="ORF">EB796_022183</name>
</gene>
<evidence type="ECO:0000313" key="3">
    <source>
        <dbReference type="Proteomes" id="UP000593567"/>
    </source>
</evidence>
<evidence type="ECO:0000313" key="2">
    <source>
        <dbReference type="EMBL" id="KAF6019532.1"/>
    </source>
</evidence>
<feature type="region of interest" description="Disordered" evidence="1">
    <location>
        <begin position="32"/>
        <end position="74"/>
    </location>
</feature>
<sequence length="74" mass="8113">MADINHVDGRIKRSRKPSQKLIEHFETIKPDLTQITVQSPPQTVELPAPSSDDVREQLTPDNPNLAATGDAAVL</sequence>
<dbReference type="Proteomes" id="UP000593567">
    <property type="component" value="Unassembled WGS sequence"/>
</dbReference>
<reference evidence="2" key="1">
    <citation type="submission" date="2020-06" db="EMBL/GenBank/DDBJ databases">
        <title>Draft genome of Bugula neritina, a colonial animal packing powerful symbionts and potential medicines.</title>
        <authorList>
            <person name="Rayko M."/>
        </authorList>
    </citation>
    <scope>NUCLEOTIDE SEQUENCE [LARGE SCALE GENOMIC DNA]</scope>
    <source>
        <strain evidence="2">Kwan_BN1</strain>
    </source>
</reference>
<protein>
    <submittedName>
        <fullName evidence="2">Uncharacterized protein</fullName>
    </submittedName>
</protein>